<evidence type="ECO:0000259" key="4">
    <source>
        <dbReference type="PROSITE" id="PS51673"/>
    </source>
</evidence>
<dbReference type="PROSITE" id="PS51061">
    <property type="entry name" value="R3H"/>
    <property type="match status" value="1"/>
</dbReference>
<dbReference type="InterPro" id="IPR024771">
    <property type="entry name" value="SUZ"/>
</dbReference>
<sequence>MNSSDTRQGQKIDTPAVHQKTDPQIGNRISRSSKSTRNIPDSLLIALFRKPNDRMFITQLEQSIIRFINSENQTLNINPINSYYRLISYQVADYHDLRHTVSRSKDSCNIVLFKGSMTQKMIDDPLLRELQEKNFDIGNISSVQNTPMNPQSDENVVESGNAPAPKPIRKFKILKREVLKTTDSKTDSNESPQKEETKEDSISPSNSSLPGPNVDLEMQRIQREREYEEAKQKIFNRDQKPVDFNESDDNAQEGEAYVSNDPTNDLWGPIEGARAIRRDDDTPQYVRQGPTRNEYYKGNIPVELTAKTNSYQSAQYPQLNGYPFAAYPVNNNFGGQQQSFPYQGTYIPPNNGYQYSSQMTYPNYQPGYYNPQQYGYQFNNDNSDIPPQGNQATSNKRSTYNDTNK</sequence>
<dbReference type="PROSITE" id="PS51673">
    <property type="entry name" value="SUZ"/>
    <property type="match status" value="1"/>
</dbReference>
<feature type="compositionally biased region" description="Polar residues" evidence="2">
    <location>
        <begin position="1"/>
        <end position="11"/>
    </location>
</feature>
<dbReference type="InterPro" id="IPR001374">
    <property type="entry name" value="R3H_dom"/>
</dbReference>
<comment type="caution">
    <text evidence="5">The sequence shown here is derived from an EMBL/GenBank/DDBJ whole genome shotgun (WGS) entry which is preliminary data.</text>
</comment>
<evidence type="ECO:0000313" key="6">
    <source>
        <dbReference type="Proteomes" id="UP001377567"/>
    </source>
</evidence>
<gene>
    <name evidence="5" type="ORF">DAKH74_029550</name>
</gene>
<dbReference type="InterPro" id="IPR051937">
    <property type="entry name" value="R3H_domain_containing"/>
</dbReference>
<proteinExistence type="predicted"/>
<accession>A0AAV5RXJ2</accession>
<name>A0AAV5RXJ2_MAUHU</name>
<feature type="compositionally biased region" description="Basic and acidic residues" evidence="2">
    <location>
        <begin position="174"/>
        <end position="201"/>
    </location>
</feature>
<feature type="compositionally biased region" description="Polar residues" evidence="2">
    <location>
        <begin position="22"/>
        <end position="35"/>
    </location>
</feature>
<dbReference type="GO" id="GO:0006012">
    <property type="term" value="P:galactose metabolic process"/>
    <property type="evidence" value="ECO:0007669"/>
    <property type="project" value="TreeGrafter"/>
</dbReference>
<reference evidence="5 6" key="1">
    <citation type="journal article" date="2023" name="Elife">
        <title>Identification of key yeast species and microbe-microbe interactions impacting larval growth of Drosophila in the wild.</title>
        <authorList>
            <person name="Mure A."/>
            <person name="Sugiura Y."/>
            <person name="Maeda R."/>
            <person name="Honda K."/>
            <person name="Sakurai N."/>
            <person name="Takahashi Y."/>
            <person name="Watada M."/>
            <person name="Katoh T."/>
            <person name="Gotoh A."/>
            <person name="Gotoh Y."/>
            <person name="Taniguchi I."/>
            <person name="Nakamura K."/>
            <person name="Hayashi T."/>
            <person name="Katayama T."/>
            <person name="Uemura T."/>
            <person name="Hattori Y."/>
        </authorList>
    </citation>
    <scope>NUCLEOTIDE SEQUENCE [LARGE SCALE GENOMIC DNA]</scope>
    <source>
        <strain evidence="5 6">KH-74</strain>
    </source>
</reference>
<dbReference type="CDD" id="cd02642">
    <property type="entry name" value="R3H_encore_like"/>
    <property type="match status" value="1"/>
</dbReference>
<dbReference type="SUPFAM" id="SSF82708">
    <property type="entry name" value="R3H domain"/>
    <property type="match status" value="1"/>
</dbReference>
<dbReference type="Proteomes" id="UP001377567">
    <property type="component" value="Unassembled WGS sequence"/>
</dbReference>
<dbReference type="AlphaFoldDB" id="A0AAV5RXJ2"/>
<dbReference type="PANTHER" id="PTHR15672">
    <property type="entry name" value="CAMP-REGULATED PHOSPHOPROTEIN 21 RELATED R3H DOMAIN CONTAINING PROTEIN"/>
    <property type="match status" value="1"/>
</dbReference>
<feature type="compositionally biased region" description="Low complexity" evidence="2">
    <location>
        <begin position="364"/>
        <end position="377"/>
    </location>
</feature>
<organism evidence="5 6">
    <name type="scientific">Maudiozyma humilis</name>
    <name type="common">Sour dough yeast</name>
    <name type="synonym">Kazachstania humilis</name>
    <dbReference type="NCBI Taxonomy" id="51915"/>
    <lineage>
        <taxon>Eukaryota</taxon>
        <taxon>Fungi</taxon>
        <taxon>Dikarya</taxon>
        <taxon>Ascomycota</taxon>
        <taxon>Saccharomycotina</taxon>
        <taxon>Saccharomycetes</taxon>
        <taxon>Saccharomycetales</taxon>
        <taxon>Saccharomycetaceae</taxon>
        <taxon>Maudiozyma</taxon>
    </lineage>
</organism>
<feature type="compositionally biased region" description="Polar residues" evidence="2">
    <location>
        <begin position="139"/>
        <end position="154"/>
    </location>
</feature>
<dbReference type="Pfam" id="PF01424">
    <property type="entry name" value="R3H"/>
    <property type="match status" value="1"/>
</dbReference>
<protein>
    <submittedName>
        <fullName evidence="5">Rbs1 protein</fullName>
    </submittedName>
</protein>
<dbReference type="Pfam" id="PF12752">
    <property type="entry name" value="SUZ"/>
    <property type="match status" value="1"/>
</dbReference>
<feature type="region of interest" description="Disordered" evidence="2">
    <location>
        <begin position="139"/>
        <end position="215"/>
    </location>
</feature>
<dbReference type="InterPro" id="IPR036867">
    <property type="entry name" value="R3H_dom_sf"/>
</dbReference>
<dbReference type="EMBL" id="BTGD01000008">
    <property type="protein sequence ID" value="GMM56339.1"/>
    <property type="molecule type" value="Genomic_DNA"/>
</dbReference>
<keyword evidence="6" id="KW-1185">Reference proteome</keyword>
<keyword evidence="1" id="KW-0597">Phosphoprotein</keyword>
<evidence type="ECO:0000259" key="3">
    <source>
        <dbReference type="PROSITE" id="PS51061"/>
    </source>
</evidence>
<evidence type="ECO:0000313" key="5">
    <source>
        <dbReference type="EMBL" id="GMM56339.1"/>
    </source>
</evidence>
<feature type="region of interest" description="Disordered" evidence="2">
    <location>
        <begin position="1"/>
        <end position="35"/>
    </location>
</feature>
<dbReference type="PANTHER" id="PTHR15672:SF8">
    <property type="entry name" value="PROTEIN ENCORE"/>
    <property type="match status" value="1"/>
</dbReference>
<dbReference type="GO" id="GO:0003676">
    <property type="term" value="F:nucleic acid binding"/>
    <property type="evidence" value="ECO:0007669"/>
    <property type="project" value="UniProtKB-UniRule"/>
</dbReference>
<evidence type="ECO:0000256" key="1">
    <source>
        <dbReference type="ARBA" id="ARBA00022553"/>
    </source>
</evidence>
<feature type="region of interest" description="Disordered" evidence="2">
    <location>
        <begin position="364"/>
        <end position="405"/>
    </location>
</feature>
<feature type="compositionally biased region" description="Polar residues" evidence="2">
    <location>
        <begin position="378"/>
        <end position="405"/>
    </location>
</feature>
<evidence type="ECO:0000256" key="2">
    <source>
        <dbReference type="SAM" id="MobiDB-lite"/>
    </source>
</evidence>
<feature type="domain" description="R3H" evidence="3">
    <location>
        <begin position="54"/>
        <end position="116"/>
    </location>
</feature>
<feature type="domain" description="SUZ" evidence="4">
    <location>
        <begin position="145"/>
        <end position="239"/>
    </location>
</feature>
<dbReference type="Gene3D" id="3.30.1370.50">
    <property type="entry name" value="R3H-like domain"/>
    <property type="match status" value="1"/>
</dbReference>
<feature type="region of interest" description="Disordered" evidence="2">
    <location>
        <begin position="241"/>
        <end position="265"/>
    </location>
</feature>